<dbReference type="GO" id="GO:0010073">
    <property type="term" value="P:meristem maintenance"/>
    <property type="evidence" value="ECO:0007669"/>
    <property type="project" value="InterPro"/>
</dbReference>
<dbReference type="AlphaFoldDB" id="A0A9Q1JZB6"/>
<dbReference type="Proteomes" id="UP001153076">
    <property type="component" value="Unassembled WGS sequence"/>
</dbReference>
<evidence type="ECO:0000259" key="1">
    <source>
        <dbReference type="Pfam" id="PF10536"/>
    </source>
</evidence>
<proteinExistence type="predicted"/>
<keyword evidence="3" id="KW-1185">Reference proteome</keyword>
<dbReference type="PANTHER" id="PTHR46033:SF80">
    <property type="entry name" value="PROTEIN MAIN-LIKE 2-LIKE"/>
    <property type="match status" value="1"/>
</dbReference>
<comment type="caution">
    <text evidence="2">The sequence shown here is derived from an EMBL/GenBank/DDBJ whole genome shotgun (WGS) entry which is preliminary data.</text>
</comment>
<accession>A0A9Q1JZB6</accession>
<dbReference type="Pfam" id="PF10536">
    <property type="entry name" value="PMD"/>
    <property type="match status" value="1"/>
</dbReference>
<evidence type="ECO:0000313" key="3">
    <source>
        <dbReference type="Proteomes" id="UP001153076"/>
    </source>
</evidence>
<name>A0A9Q1JZB6_9CARY</name>
<dbReference type="PANTHER" id="PTHR46033">
    <property type="entry name" value="PROTEIN MAIN-LIKE 2"/>
    <property type="match status" value="1"/>
</dbReference>
<dbReference type="EMBL" id="JAKOGI010000512">
    <property type="protein sequence ID" value="KAJ8433895.1"/>
    <property type="molecule type" value="Genomic_DNA"/>
</dbReference>
<dbReference type="InterPro" id="IPR044824">
    <property type="entry name" value="MAIN-like"/>
</dbReference>
<dbReference type="InterPro" id="IPR019557">
    <property type="entry name" value="AminoTfrase-like_pln_mobile"/>
</dbReference>
<organism evidence="2 3">
    <name type="scientific">Carnegiea gigantea</name>
    <dbReference type="NCBI Taxonomy" id="171969"/>
    <lineage>
        <taxon>Eukaryota</taxon>
        <taxon>Viridiplantae</taxon>
        <taxon>Streptophyta</taxon>
        <taxon>Embryophyta</taxon>
        <taxon>Tracheophyta</taxon>
        <taxon>Spermatophyta</taxon>
        <taxon>Magnoliopsida</taxon>
        <taxon>eudicotyledons</taxon>
        <taxon>Gunneridae</taxon>
        <taxon>Pentapetalae</taxon>
        <taxon>Caryophyllales</taxon>
        <taxon>Cactineae</taxon>
        <taxon>Cactaceae</taxon>
        <taxon>Cactoideae</taxon>
        <taxon>Echinocereeae</taxon>
        <taxon>Carnegiea</taxon>
    </lineage>
</organism>
<sequence length="480" mass="54783">MNYFKGKGGELEHVALLVLWLSRCVFSTHSLFRINQDVFDIAIRLAKGIKVALAPAVLALIYRDFRLVQLWAWESFPCLSPKPNSLMLGEPRLARWHGLRKIEIEGLRDELEAAGDHFLWKPYALNLKNWDFPKFYSDKERWVLVNSEVDDELLSFAICLRASELVAVDCLEQYCPNRVAMQFGMDQDIPNSLPRSLAWSSYNKPLDGWRFHLPHRLVEGDVTYQYSNWWKEAFPSDDHMLIVYKRKPSPRKVESLYHILTRSLRSDEDNRALVCFPPNEEPLALNYVGGRTELMLIENLPSFETMQEIETRCDGDGSSVAENEALIGKEPQVVEMKRPHGDDNRAPVCIPPNKEAMALDFVGSRTELMLVKKSPSCETAQAVETLCDQNGSSMAENEALICKDPQAAEMKHLGDDGNKAPVSNKGAAALEVVEPRTELKLIEKPLLVKQSRKMKSFMIKIGHQRLRMKLMLAKMPRLMK</sequence>
<protein>
    <recommendedName>
        <fullName evidence="1">Aminotransferase-like plant mobile domain-containing protein</fullName>
    </recommendedName>
</protein>
<feature type="domain" description="Aminotransferase-like plant mobile" evidence="1">
    <location>
        <begin position="8"/>
        <end position="231"/>
    </location>
</feature>
<dbReference type="OrthoDB" id="1572276at2759"/>
<reference evidence="2" key="1">
    <citation type="submission" date="2022-04" db="EMBL/GenBank/DDBJ databases">
        <title>Carnegiea gigantea Genome sequencing and assembly v2.</title>
        <authorList>
            <person name="Copetti D."/>
            <person name="Sanderson M.J."/>
            <person name="Burquez A."/>
            <person name="Wojciechowski M.F."/>
        </authorList>
    </citation>
    <scope>NUCLEOTIDE SEQUENCE</scope>
    <source>
        <strain evidence="2">SGP5-SGP5p</strain>
        <tissue evidence="2">Aerial part</tissue>
    </source>
</reference>
<gene>
    <name evidence="2" type="ORF">Cgig2_004617</name>
</gene>
<evidence type="ECO:0000313" key="2">
    <source>
        <dbReference type="EMBL" id="KAJ8433895.1"/>
    </source>
</evidence>